<dbReference type="PANTHER" id="PTHR28062">
    <property type="entry name" value="K+-H+ EXCHANGE-LIKE PROTEIN"/>
    <property type="match status" value="1"/>
</dbReference>
<protein>
    <recommendedName>
        <fullName evidence="5">Mitochondrial K+-H+ exchange-related-domain-containing protein</fullName>
    </recommendedName>
</protein>
<feature type="region of interest" description="Disordered" evidence="1">
    <location>
        <begin position="229"/>
        <end position="257"/>
    </location>
</feature>
<evidence type="ECO:0000256" key="2">
    <source>
        <dbReference type="SAM" id="Phobius"/>
    </source>
</evidence>
<keyword evidence="4" id="KW-1185">Reference proteome</keyword>
<dbReference type="Pfam" id="PF10173">
    <property type="entry name" value="Mit_KHE1"/>
    <property type="match status" value="1"/>
</dbReference>
<dbReference type="Proteomes" id="UP000234323">
    <property type="component" value="Unassembled WGS sequence"/>
</dbReference>
<organism evidence="3 4">
    <name type="scientific">Rhizophagus irregularis</name>
    <dbReference type="NCBI Taxonomy" id="588596"/>
    <lineage>
        <taxon>Eukaryota</taxon>
        <taxon>Fungi</taxon>
        <taxon>Fungi incertae sedis</taxon>
        <taxon>Mucoromycota</taxon>
        <taxon>Glomeromycotina</taxon>
        <taxon>Glomeromycetes</taxon>
        <taxon>Glomerales</taxon>
        <taxon>Glomeraceae</taxon>
        <taxon>Rhizophagus</taxon>
    </lineage>
</organism>
<keyword evidence="2" id="KW-1133">Transmembrane helix</keyword>
<name>A0A2I1FVZ8_9GLOM</name>
<dbReference type="GO" id="GO:0006813">
    <property type="term" value="P:potassium ion transport"/>
    <property type="evidence" value="ECO:0007669"/>
    <property type="project" value="TreeGrafter"/>
</dbReference>
<feature type="compositionally biased region" description="Basic and acidic residues" evidence="1">
    <location>
        <begin position="241"/>
        <end position="257"/>
    </location>
</feature>
<feature type="transmembrane region" description="Helical" evidence="2">
    <location>
        <begin position="119"/>
        <end position="139"/>
    </location>
</feature>
<reference evidence="3 4" key="1">
    <citation type="submission" date="2015-10" db="EMBL/GenBank/DDBJ databases">
        <title>Genome analyses suggest a sexual origin of heterokaryosis in a supposedly ancient asexual fungus.</title>
        <authorList>
            <person name="Ropars J."/>
            <person name="Sedzielewska K."/>
            <person name="Noel J."/>
            <person name="Charron P."/>
            <person name="Farinelli L."/>
            <person name="Marton T."/>
            <person name="Kruger M."/>
            <person name="Pelin A."/>
            <person name="Brachmann A."/>
            <person name="Corradi N."/>
        </authorList>
    </citation>
    <scope>NUCLEOTIDE SEQUENCE [LARGE SCALE GENOMIC DNA]</scope>
    <source>
        <strain evidence="3 4">A4</strain>
    </source>
</reference>
<dbReference type="GO" id="GO:0005743">
    <property type="term" value="C:mitochondrial inner membrane"/>
    <property type="evidence" value="ECO:0007669"/>
    <property type="project" value="TreeGrafter"/>
</dbReference>
<dbReference type="EMBL" id="LLXI01000032">
    <property type="protein sequence ID" value="PKY38565.1"/>
    <property type="molecule type" value="Genomic_DNA"/>
</dbReference>
<dbReference type="OrthoDB" id="5562676at2759"/>
<dbReference type="PANTHER" id="PTHR28062:SF1">
    <property type="entry name" value="TRANSMEMBRANE PROTEIN"/>
    <property type="match status" value="1"/>
</dbReference>
<dbReference type="GO" id="GO:1902600">
    <property type="term" value="P:proton transmembrane transport"/>
    <property type="evidence" value="ECO:0007669"/>
    <property type="project" value="TreeGrafter"/>
</dbReference>
<evidence type="ECO:0000313" key="4">
    <source>
        <dbReference type="Proteomes" id="UP000234323"/>
    </source>
</evidence>
<dbReference type="InterPro" id="IPR018786">
    <property type="entry name" value="Mit_KHE1"/>
</dbReference>
<accession>A0A2I1FVZ8</accession>
<proteinExistence type="predicted"/>
<sequence>MRIFAIPILKNKTTYYCRHKPKTTTYLTKMTNYATRKWEELSNADKKSLKGRIYVGGQNLLDRMDYQEYFLKGVPMREERGDDKSSVPLLYPSNVITSEQIVNNLQQLLERRSPYHRKYMIYSALFVPLSATFSIIPILPNIPLFYNLFRLYSHYKAYKGAQHLSHIIEDNRLVPTASKELIYIYNGLDLNKNEIIDEQRIHNIAKKFGLIVLENDVKRARNQILEKIKKENQEKNPNNKIKVDDSVRNDGGDNNKK</sequence>
<evidence type="ECO:0000256" key="1">
    <source>
        <dbReference type="SAM" id="MobiDB-lite"/>
    </source>
</evidence>
<evidence type="ECO:0008006" key="5">
    <source>
        <dbReference type="Google" id="ProtNLM"/>
    </source>
</evidence>
<dbReference type="VEuPathDB" id="FungiDB:RhiirFUN_002112"/>
<keyword evidence="2" id="KW-0812">Transmembrane</keyword>
<dbReference type="VEuPathDB" id="FungiDB:RhiirA1_433236"/>
<keyword evidence="2" id="KW-0472">Membrane</keyword>
<evidence type="ECO:0000313" key="3">
    <source>
        <dbReference type="EMBL" id="PKY38565.1"/>
    </source>
</evidence>
<gene>
    <name evidence="3" type="ORF">RhiirA4_351150</name>
</gene>
<dbReference type="VEuPathDB" id="FungiDB:FUN_002054"/>
<comment type="caution">
    <text evidence="3">The sequence shown here is derived from an EMBL/GenBank/DDBJ whole genome shotgun (WGS) entry which is preliminary data.</text>
</comment>
<dbReference type="AlphaFoldDB" id="A0A2I1FVZ8"/>